<dbReference type="VEuPathDB" id="FungiDB:An11g03470"/>
<name>A0A100IK42_ASPNG</name>
<dbReference type="GO" id="GO:0020037">
    <property type="term" value="F:heme binding"/>
    <property type="evidence" value="ECO:0007669"/>
    <property type="project" value="InterPro"/>
</dbReference>
<feature type="repeat" description="WD" evidence="9">
    <location>
        <begin position="1872"/>
        <end position="1913"/>
    </location>
</feature>
<dbReference type="InterPro" id="IPR001680">
    <property type="entry name" value="WD40_rpt"/>
</dbReference>
<organism evidence="13 14">
    <name type="scientific">Aspergillus niger</name>
    <dbReference type="NCBI Taxonomy" id="5061"/>
    <lineage>
        <taxon>Eukaryota</taxon>
        <taxon>Fungi</taxon>
        <taxon>Dikarya</taxon>
        <taxon>Ascomycota</taxon>
        <taxon>Pezizomycotina</taxon>
        <taxon>Eurotiomycetes</taxon>
        <taxon>Eurotiomycetidae</taxon>
        <taxon>Eurotiales</taxon>
        <taxon>Aspergillaceae</taxon>
        <taxon>Aspergillus</taxon>
        <taxon>Aspergillus subgen. Circumdati</taxon>
    </lineage>
</organism>
<dbReference type="InterPro" id="IPR015943">
    <property type="entry name" value="WD40/YVTN_repeat-like_dom_sf"/>
</dbReference>
<keyword evidence="3 9" id="KW-0853">WD repeat</keyword>
<dbReference type="InterPro" id="IPR007111">
    <property type="entry name" value="NACHT_NTPase"/>
</dbReference>
<feature type="region of interest" description="Disordered" evidence="10">
    <location>
        <begin position="587"/>
        <end position="665"/>
    </location>
</feature>
<evidence type="ECO:0000313" key="14">
    <source>
        <dbReference type="Proteomes" id="UP000068243"/>
    </source>
</evidence>
<feature type="repeat" description="WD" evidence="9">
    <location>
        <begin position="1831"/>
        <end position="1871"/>
    </location>
</feature>
<dbReference type="PROSITE" id="PS50294">
    <property type="entry name" value="WD_REPEATS_REGION"/>
    <property type="match status" value="2"/>
</dbReference>
<evidence type="ECO:0000256" key="6">
    <source>
        <dbReference type="ARBA" id="ARBA00023002"/>
    </source>
</evidence>
<dbReference type="SMART" id="SM00320">
    <property type="entry name" value="WD40"/>
    <property type="match status" value="9"/>
</dbReference>
<evidence type="ECO:0000256" key="3">
    <source>
        <dbReference type="ARBA" id="ARBA00022574"/>
    </source>
</evidence>
<dbReference type="VEuPathDB" id="FungiDB:M747DRAFT_278733"/>
<evidence type="ECO:0000313" key="13">
    <source>
        <dbReference type="EMBL" id="GAQ42206.1"/>
    </source>
</evidence>
<dbReference type="Gene3D" id="1.10.630.10">
    <property type="entry name" value="Cytochrome P450"/>
    <property type="match status" value="1"/>
</dbReference>
<dbReference type="InterPro" id="IPR001128">
    <property type="entry name" value="Cyt_P450"/>
</dbReference>
<evidence type="ECO:0000256" key="5">
    <source>
        <dbReference type="ARBA" id="ARBA00022737"/>
    </source>
</evidence>
<dbReference type="InterPro" id="IPR056884">
    <property type="entry name" value="NPHP3-like_N"/>
</dbReference>
<dbReference type="SUPFAM" id="SSF52540">
    <property type="entry name" value="P-loop containing nucleoside triphosphate hydrolases"/>
    <property type="match status" value="2"/>
</dbReference>
<dbReference type="InterPro" id="IPR036396">
    <property type="entry name" value="Cyt_P450_sf"/>
</dbReference>
<evidence type="ECO:0000256" key="1">
    <source>
        <dbReference type="ARBA" id="ARBA00001971"/>
    </source>
</evidence>
<comment type="cofactor">
    <cofactor evidence="1 8">
        <name>heme</name>
        <dbReference type="ChEBI" id="CHEBI:30413"/>
    </cofactor>
</comment>
<dbReference type="PANTHER" id="PTHR19848:SF8">
    <property type="entry name" value="F-BOX AND WD REPEAT DOMAIN CONTAINING 7"/>
    <property type="match status" value="1"/>
</dbReference>
<accession>A0A100IK42</accession>
<dbReference type="VEuPathDB" id="FungiDB:ATCC64974_89640"/>
<feature type="transmembrane region" description="Helical" evidence="11">
    <location>
        <begin position="68"/>
        <end position="92"/>
    </location>
</feature>
<dbReference type="VEuPathDB" id="FungiDB:ATCC64974_89630"/>
<dbReference type="GO" id="GO:0005506">
    <property type="term" value="F:iron ion binding"/>
    <property type="evidence" value="ECO:0007669"/>
    <property type="project" value="InterPro"/>
</dbReference>
<feature type="domain" description="NACHT" evidence="12">
    <location>
        <begin position="984"/>
        <end position="1136"/>
    </location>
</feature>
<dbReference type="SUPFAM" id="SSF50998">
    <property type="entry name" value="Quinoprotein alcohol dehydrogenase-like"/>
    <property type="match status" value="1"/>
</dbReference>
<keyword evidence="11" id="KW-0812">Transmembrane</keyword>
<feature type="repeat" description="WD" evidence="9">
    <location>
        <begin position="1530"/>
        <end position="1556"/>
    </location>
</feature>
<dbReference type="InterPro" id="IPR036322">
    <property type="entry name" value="WD40_repeat_dom_sf"/>
</dbReference>
<dbReference type="InterPro" id="IPR031359">
    <property type="entry name" value="NACHT_N"/>
</dbReference>
<dbReference type="PaxDb" id="5061-CADANGAP00008528"/>
<keyword evidence="7 8" id="KW-0408">Iron</keyword>
<reference evidence="14" key="1">
    <citation type="journal article" date="2016" name="Genome Announc.">
        <title>Draft genome sequence of Aspergillus niger strain An76.</title>
        <authorList>
            <person name="Gong W."/>
            <person name="Cheng Z."/>
            <person name="Zhang H."/>
            <person name="Liu L."/>
            <person name="Gao P."/>
            <person name="Wang L."/>
        </authorList>
    </citation>
    <scope>NUCLEOTIDE SEQUENCE [LARGE SCALE GENOMIC DNA]</scope>
    <source>
        <strain evidence="14">An76</strain>
    </source>
</reference>
<dbReference type="VEuPathDB" id="FungiDB:ASPNIDRAFT2_1127390"/>
<feature type="repeat" description="WD" evidence="9">
    <location>
        <begin position="1712"/>
        <end position="1746"/>
    </location>
</feature>
<dbReference type="EMBL" id="BCMY01000007">
    <property type="protein sequence ID" value="GAQ42206.1"/>
    <property type="molecule type" value="Genomic_DNA"/>
</dbReference>
<dbReference type="InterPro" id="IPR019775">
    <property type="entry name" value="WD40_repeat_CS"/>
</dbReference>
<evidence type="ECO:0000256" key="11">
    <source>
        <dbReference type="SAM" id="Phobius"/>
    </source>
</evidence>
<comment type="similarity">
    <text evidence="2">Belongs to the cytochrome P450 family.</text>
</comment>
<feature type="compositionally biased region" description="Basic and acidic residues" evidence="10">
    <location>
        <begin position="587"/>
        <end position="603"/>
    </location>
</feature>
<dbReference type="VEuPathDB" id="FungiDB:ASPNIDRAFT2_1223792"/>
<gene>
    <name evidence="13" type="ORF">ABL_04867</name>
</gene>
<dbReference type="GO" id="GO:0004497">
    <property type="term" value="F:monooxygenase activity"/>
    <property type="evidence" value="ECO:0007669"/>
    <property type="project" value="InterPro"/>
</dbReference>
<dbReference type="GO" id="GO:0016705">
    <property type="term" value="F:oxidoreductase activity, acting on paired donors, with incorporation or reduction of molecular oxygen"/>
    <property type="evidence" value="ECO:0007669"/>
    <property type="project" value="InterPro"/>
</dbReference>
<evidence type="ECO:0000256" key="8">
    <source>
        <dbReference type="PIRSR" id="PIRSR602403-1"/>
    </source>
</evidence>
<dbReference type="Pfam" id="PF24883">
    <property type="entry name" value="NPHP3_N"/>
    <property type="match status" value="1"/>
</dbReference>
<dbReference type="Gene3D" id="3.40.50.300">
    <property type="entry name" value="P-loop containing nucleotide triphosphate hydrolases"/>
    <property type="match status" value="1"/>
</dbReference>
<dbReference type="CDD" id="cd11061">
    <property type="entry name" value="CYP67-like"/>
    <property type="match status" value="1"/>
</dbReference>
<proteinExistence type="inferred from homology"/>
<feature type="repeat" description="WD" evidence="9">
    <location>
        <begin position="1789"/>
        <end position="1830"/>
    </location>
</feature>
<evidence type="ECO:0000256" key="10">
    <source>
        <dbReference type="SAM" id="MobiDB-lite"/>
    </source>
</evidence>
<evidence type="ECO:0000256" key="4">
    <source>
        <dbReference type="ARBA" id="ARBA00022723"/>
    </source>
</evidence>
<keyword evidence="8" id="KW-0349">Heme</keyword>
<evidence type="ECO:0000256" key="7">
    <source>
        <dbReference type="ARBA" id="ARBA00023004"/>
    </source>
</evidence>
<feature type="repeat" description="WD" evidence="9">
    <location>
        <begin position="1747"/>
        <end position="1788"/>
    </location>
</feature>
<feature type="binding site" description="axial binding residue" evidence="8">
    <location>
        <position position="520"/>
    </location>
    <ligand>
        <name>heme</name>
        <dbReference type="ChEBI" id="CHEBI:30413"/>
    </ligand>
    <ligandPart>
        <name>Fe</name>
        <dbReference type="ChEBI" id="CHEBI:18248"/>
    </ligandPart>
</feature>
<dbReference type="InterPro" id="IPR027417">
    <property type="entry name" value="P-loop_NTPase"/>
</dbReference>
<keyword evidence="11" id="KW-0472">Membrane</keyword>
<dbReference type="OrthoDB" id="674604at2759"/>
<dbReference type="PRINTS" id="PR00465">
    <property type="entry name" value="EP450IV"/>
</dbReference>
<dbReference type="Pfam" id="PF00067">
    <property type="entry name" value="p450"/>
    <property type="match status" value="1"/>
</dbReference>
<feature type="transmembrane region" description="Helical" evidence="11">
    <location>
        <begin position="15"/>
        <end position="31"/>
    </location>
</feature>
<feature type="compositionally biased region" description="Basic and acidic residues" evidence="10">
    <location>
        <begin position="613"/>
        <end position="627"/>
    </location>
</feature>
<dbReference type="Gene3D" id="2.130.10.10">
    <property type="entry name" value="YVTN repeat-like/Quinoprotein amine dehydrogenase"/>
    <property type="match status" value="3"/>
</dbReference>
<evidence type="ECO:0000256" key="9">
    <source>
        <dbReference type="PROSITE-ProRule" id="PRU00221"/>
    </source>
</evidence>
<dbReference type="InterPro" id="IPR002403">
    <property type="entry name" value="Cyt_P450_E_grp-IV"/>
</dbReference>
<dbReference type="VEuPathDB" id="FungiDB:An11g03460"/>
<sequence length="2004" mass="225774">MALFLDLFNTVKEKGPLLAVAGISAHVFYWSRGERGAKEARAWVYANLMVNTLALLTTVNNHGSWTSIYAWLLGIGKVFILNICFYVSLFASTLTYRAFFHRLHHFPGPFSLKLSKFVTGYENLEKNRNFERVWNLHRQYGDIVRTGPQELSILSAEAIDVIYGPSSKCTRGPWYDRLKGSGDFTHDYAVFHMRDPAVHSQRRKALWDKVFSGRALKSYQPMVIRTTEKFLDALMHRVSQPLSVPSTMSLLSYDIMGVVGWGYSFSNIETWELNPSLSFVKNMRNGQHVMVHTPWLISLLMSLPGAGSAIREYGNWIQDRIQEKRKQEEVNEVPGEDIMTRMLPSMRDLSTKALYSEGELLVIAGGDTSSVTMSVIIYHLALNPFIQRKLQAELDSAAAKRQTESAPPNESPEDTYYRSISSLPYLNACVSEALRIQPPVHGGIQRKTPPEGIHIPNDKGISTFIPGDTIVSVPILPVQNDPRYYRNPEEYVPERWTDEKPDWIMNKAAYLPFVGGAYSCVGKGLAYIELRVVAAMLFGRFDVRLADGEDGKRFREETRDTFVANLGELKVVFTPGCGANLLQKWRELRGEKPKRQSNRDEGPSMKNESTSPVRHDSSKAPAEDKSESAGSAKAVEDNGLFSPIETIPQESPPEDDHALDRSDQKVTSPEWLTAIHNALWNKAYSNLKQDPKKAKYVEAYEKLLLAVFLKTPISDEAGEGDRMKPDDPRSNLGEERMKAIVAKGLARVEGSKKVMEKINDVSGVFTEVKAFLDIPLKNIPQTALPWAVISSTVDILVKPAKAAADLYNGVAYVVCRMSWYSKAVDKLLSDENIKGNKSLAEMNHDLEKAIVDLYQSMLFYQVTSVCSYYKSQLLVLLRGFLNLDDWSGDLAAVKDAENALQNNITFYNQEHIKDQIRHITMTSEHQKELDEYRDCLQALRWIDPRAEIGDIQARNENIIEDLYKWILLTEEYRQFSKWGHPTPVRLWVSGQAGTGKTMLLIGIIKDLIARGLPDTERPQILYFFCQATNNQANNGVAVLRSLIWLLLLEQPDLISHIQREYLHSKNRLFTDKNAFTTLRDILRKMLEDKSLKRAIIIIDALDECEEESRELLASFIDEVSSAQKFLDIKWLVSSRPLPEIPASVQDVTLPTHSLLKLDGHDMSHSIHRYIDMKMVQLRDKARKKNRVEEIADKLKTQASNTYIWVSLVCRELLHTHEFMWTEIVNKLPKKLEGLYGYLLDRLANLDSEIMSTCCKNVLTAAMLARDPLALSEIEILAGLPEGEDAAEAVVQECRSFLTIRNSTVYLIHQSAQDYLQKHYQKLYDVSLATLHHQILSHYGVASAEVQIPNPDPLVSVRYACRYWVYHLEQSGSTPTDMEDILFFLNKHFLHWLEAMSLLGSFPDIVSLVCQLISISETRNEPTLSSFLMDAERFVLQNLPVATAAPLQLYVFCLTFAPKWSQVRRTFEEKARKWILRTSATAMDWGALKTFEYPAIVNSVAFAPDKQLVASGYDDRTVILWNTATGSVQKILSHPSRVCSVAFSPDNKLLASGSGDGLTFEGSTIRLWDTGTWRETERLQVSGSTHLTFSPDSQLLVSASSGGVVALWKRGTRSPKWERQHWNAVVPLGPIAFSPNGQLLAAAGETSDPSTRIVLLDIGTCTVVQKLDYSNIITSVAFSPDNRLLACVSGETATLWDTATWSIKHTFLYPYNLLSAAFSPDSELFAARSDDNTVLLWNIQTGTLAQTLRNHGNVFTAVEFSPDGQLIASGSVDSTVKLWKVTSGRQEQSLDCHTEWIRGMIISPNGLLLATYPYGYGVRLWNTENGKLERVLESHPYPIQTVAFSPNSKLLALCGINTVMIWNTKNGEQIWTFDSGGETLTGINFFADNKLLASVSSDHRCCVWDTETGHLEQVGAHHYEAYMPNEFRGSSSAQGKGDGSYVISVKDEWVIINQKRSIWLPPQYRPFAGQDEYWAVRENTLMIGAHADGVLFMWFDPVAMAKFLG</sequence>
<feature type="repeat" description="WD" evidence="9">
    <location>
        <begin position="1489"/>
        <end position="1530"/>
    </location>
</feature>
<dbReference type="InterPro" id="IPR011047">
    <property type="entry name" value="Quinoprotein_ADH-like_sf"/>
</dbReference>
<dbReference type="Pfam" id="PF00400">
    <property type="entry name" value="WD40"/>
    <property type="match status" value="8"/>
</dbReference>
<dbReference type="PROSITE" id="PS50082">
    <property type="entry name" value="WD_REPEATS_2"/>
    <property type="match status" value="7"/>
</dbReference>
<dbReference type="VEuPathDB" id="FungiDB:M747DRAFT_330850"/>
<dbReference type="Proteomes" id="UP000068243">
    <property type="component" value="Unassembled WGS sequence"/>
</dbReference>
<dbReference type="SUPFAM" id="SSF50978">
    <property type="entry name" value="WD40 repeat-like"/>
    <property type="match status" value="1"/>
</dbReference>
<dbReference type="PROSITE" id="PS00678">
    <property type="entry name" value="WD_REPEATS_1"/>
    <property type="match status" value="2"/>
</dbReference>
<keyword evidence="6" id="KW-0560">Oxidoreductase</keyword>
<feature type="compositionally biased region" description="Basic and acidic residues" evidence="10">
    <location>
        <begin position="654"/>
        <end position="664"/>
    </location>
</feature>
<dbReference type="PRINTS" id="PR00385">
    <property type="entry name" value="P450"/>
</dbReference>
<dbReference type="Pfam" id="PF17100">
    <property type="entry name" value="NACHT_N"/>
    <property type="match status" value="1"/>
</dbReference>
<dbReference type="OMA" id="VHADICE"/>
<protein>
    <submittedName>
        <fullName evidence="13">Cytochrome P450</fullName>
    </submittedName>
</protein>
<evidence type="ECO:0000256" key="2">
    <source>
        <dbReference type="ARBA" id="ARBA00010617"/>
    </source>
</evidence>
<evidence type="ECO:0000259" key="12">
    <source>
        <dbReference type="PROSITE" id="PS50837"/>
    </source>
</evidence>
<keyword evidence="11" id="KW-1133">Transmembrane helix</keyword>
<keyword evidence="5" id="KW-0677">Repeat</keyword>
<dbReference type="PANTHER" id="PTHR19848">
    <property type="entry name" value="WD40 REPEAT PROTEIN"/>
    <property type="match status" value="1"/>
</dbReference>
<keyword evidence="4 8" id="KW-0479">Metal-binding</keyword>
<dbReference type="PROSITE" id="PS50837">
    <property type="entry name" value="NACHT"/>
    <property type="match status" value="1"/>
</dbReference>
<dbReference type="CDD" id="cd00200">
    <property type="entry name" value="WD40"/>
    <property type="match status" value="1"/>
</dbReference>
<comment type="caution">
    <text evidence="13">The sequence shown here is derived from an EMBL/GenBank/DDBJ whole genome shotgun (WGS) entry which is preliminary data.</text>
</comment>
<dbReference type="SUPFAM" id="SSF48264">
    <property type="entry name" value="Cytochrome P450"/>
    <property type="match status" value="1"/>
</dbReference>